<dbReference type="SUPFAM" id="SSF52172">
    <property type="entry name" value="CheY-like"/>
    <property type="match status" value="1"/>
</dbReference>
<organism evidence="5 6">
    <name type="scientific">Microseira wollei NIES-4236</name>
    <dbReference type="NCBI Taxonomy" id="2530354"/>
    <lineage>
        <taxon>Bacteria</taxon>
        <taxon>Bacillati</taxon>
        <taxon>Cyanobacteriota</taxon>
        <taxon>Cyanophyceae</taxon>
        <taxon>Oscillatoriophycideae</taxon>
        <taxon>Aerosakkonematales</taxon>
        <taxon>Aerosakkonemataceae</taxon>
        <taxon>Microseira</taxon>
    </lineage>
</organism>
<protein>
    <recommendedName>
        <fullName evidence="2">Protein PatA</fullName>
    </recommendedName>
</protein>
<proteinExistence type="evidence at transcript level"/>
<dbReference type="GO" id="GO:0030428">
    <property type="term" value="C:cell septum"/>
    <property type="evidence" value="ECO:0007669"/>
    <property type="project" value="UniProtKB-SubCell"/>
</dbReference>
<comment type="induction">
    <text evidence="2">By nitrogen starvation.</text>
</comment>
<evidence type="ECO:0000256" key="3">
    <source>
        <dbReference type="PROSITE-ProRule" id="PRU00169"/>
    </source>
</evidence>
<keyword evidence="2" id="KW-0902">Two-component regulatory system</keyword>
<feature type="modified residue" description="4-aspartylphosphate" evidence="3">
    <location>
        <position position="310"/>
    </location>
</feature>
<dbReference type="Proteomes" id="UP001050975">
    <property type="component" value="Unassembled WGS sequence"/>
</dbReference>
<comment type="function">
    <text evidence="2">Controls heterocyst pattern formation.</text>
</comment>
<keyword evidence="2" id="KW-0364">Heterocyst</keyword>
<dbReference type="AlphaFoldDB" id="A0AAV3X488"/>
<dbReference type="InterPro" id="IPR050595">
    <property type="entry name" value="Bact_response_regulator"/>
</dbReference>
<keyword evidence="1 3" id="KW-0597">Phosphoprotein</keyword>
<evidence type="ECO:0000313" key="5">
    <source>
        <dbReference type="EMBL" id="GET36873.1"/>
    </source>
</evidence>
<dbReference type="Pfam" id="PF00072">
    <property type="entry name" value="Response_reg"/>
    <property type="match status" value="1"/>
</dbReference>
<dbReference type="EMBL" id="BLAY01000019">
    <property type="protein sequence ID" value="GET36873.1"/>
    <property type="molecule type" value="Genomic_DNA"/>
</dbReference>
<comment type="caution">
    <text evidence="5">The sequence shown here is derived from an EMBL/GenBank/DDBJ whole genome shotgun (WGS) entry which is preliminary data.</text>
</comment>
<sequence length="385" mass="44138">MQTVSAAYWLSKLDRNLLTINQKQATGELMICSGTSQWRLCFFLGQLFYAIGENHRVRRWQRALKRHCPNWVVETDQLVSSELWECQLLHQGMAQGHLSAAQVKAVVLETTQEVLFSMTRQASLAGYWQPRQYRKLQVAFYLSLSPLEVKQLIKQSQSFYEKWLEIGIGNIDPDLVPVLKPSPCELDQCSVDTFLDLTALFTGRYTLWDLALKMKQPLTRVGRLLQHFRQQGVVELQAVSDITPPFVCHLRDDKIGKKQFAIACIDDSPLMGRYLKEILPPAGYRLLYVEDPIQGIGLLAKYKPDLILLDLVMPDTDGYNVCNFLRHSSTFRKTPIIMLTSWDNTINRVRAKLVGVSDFLAKPFTAEQLLQLIKKHLPEDQQESP</sequence>
<dbReference type="GO" id="GO:0043158">
    <property type="term" value="P:heterocyst development"/>
    <property type="evidence" value="ECO:0007669"/>
    <property type="project" value="UniProtKB-KW"/>
</dbReference>
<dbReference type="PANTHER" id="PTHR44591">
    <property type="entry name" value="STRESS RESPONSE REGULATOR PROTEIN 1"/>
    <property type="match status" value="1"/>
</dbReference>
<dbReference type="PANTHER" id="PTHR44591:SF23">
    <property type="entry name" value="CHEY SUBFAMILY"/>
    <property type="match status" value="1"/>
</dbReference>
<dbReference type="Gene3D" id="3.40.50.2300">
    <property type="match status" value="1"/>
</dbReference>
<dbReference type="GO" id="GO:0000160">
    <property type="term" value="P:phosphorelay signal transduction system"/>
    <property type="evidence" value="ECO:0007669"/>
    <property type="project" value="UniProtKB-KW"/>
</dbReference>
<evidence type="ECO:0000259" key="4">
    <source>
        <dbReference type="PROSITE" id="PS50110"/>
    </source>
</evidence>
<dbReference type="PIRSF" id="PIRSF005897">
    <property type="entry name" value="RR_PatA"/>
    <property type="match status" value="1"/>
</dbReference>
<evidence type="ECO:0000313" key="6">
    <source>
        <dbReference type="Proteomes" id="UP001050975"/>
    </source>
</evidence>
<keyword evidence="6" id="KW-1185">Reference proteome</keyword>
<evidence type="ECO:0000256" key="2">
    <source>
        <dbReference type="PIRNR" id="PIRNR005897"/>
    </source>
</evidence>
<reference evidence="5" key="1">
    <citation type="submission" date="2019-10" db="EMBL/GenBank/DDBJ databases">
        <title>Draft genome sequece of Microseira wollei NIES-4236.</title>
        <authorList>
            <person name="Yamaguchi H."/>
            <person name="Suzuki S."/>
            <person name="Kawachi M."/>
        </authorList>
    </citation>
    <scope>NUCLEOTIDE SEQUENCE</scope>
    <source>
        <strain evidence="5">NIES-4236</strain>
    </source>
</reference>
<dbReference type="InterPro" id="IPR011006">
    <property type="entry name" value="CheY-like_superfamily"/>
</dbReference>
<dbReference type="SMART" id="SM00448">
    <property type="entry name" value="REC"/>
    <property type="match status" value="1"/>
</dbReference>
<gene>
    <name evidence="5" type="ORF">MiSe_16250</name>
</gene>
<evidence type="ECO:0000256" key="1">
    <source>
        <dbReference type="ARBA" id="ARBA00022553"/>
    </source>
</evidence>
<dbReference type="RefSeq" id="WP_226577339.1">
    <property type="nucleotide sequence ID" value="NZ_BLAY01000019.1"/>
</dbReference>
<dbReference type="InterPro" id="IPR001789">
    <property type="entry name" value="Sig_transdc_resp-reg_receiver"/>
</dbReference>
<dbReference type="PROSITE" id="PS50110">
    <property type="entry name" value="RESPONSE_REGULATORY"/>
    <property type="match status" value="1"/>
</dbReference>
<accession>A0AAV3X488</accession>
<feature type="domain" description="Response regulatory" evidence="4">
    <location>
        <begin position="261"/>
        <end position="377"/>
    </location>
</feature>
<comment type="subcellular location">
    <subcellularLocation>
        <location evidence="2">Cell septum</location>
    </subcellularLocation>
</comment>
<dbReference type="InterPro" id="IPR024186">
    <property type="entry name" value="Sig_transdc_resp-reg_PatA"/>
</dbReference>
<name>A0AAV3X488_9CYAN</name>